<protein>
    <submittedName>
        <fullName evidence="1">Uncharacterized protein</fullName>
    </submittedName>
</protein>
<comment type="caution">
    <text evidence="1">The sequence shown here is derived from an EMBL/GenBank/DDBJ whole genome shotgun (WGS) entry which is preliminary data.</text>
</comment>
<name>A0A3M7RIF2_BRAPC</name>
<dbReference type="Proteomes" id="UP000276133">
    <property type="component" value="Unassembled WGS sequence"/>
</dbReference>
<dbReference type="AlphaFoldDB" id="A0A3M7RIF2"/>
<organism evidence="1 2">
    <name type="scientific">Brachionus plicatilis</name>
    <name type="common">Marine rotifer</name>
    <name type="synonym">Brachionus muelleri</name>
    <dbReference type="NCBI Taxonomy" id="10195"/>
    <lineage>
        <taxon>Eukaryota</taxon>
        <taxon>Metazoa</taxon>
        <taxon>Spiralia</taxon>
        <taxon>Gnathifera</taxon>
        <taxon>Rotifera</taxon>
        <taxon>Eurotatoria</taxon>
        <taxon>Monogononta</taxon>
        <taxon>Pseudotrocha</taxon>
        <taxon>Ploima</taxon>
        <taxon>Brachionidae</taxon>
        <taxon>Brachionus</taxon>
    </lineage>
</organism>
<dbReference type="EMBL" id="REGN01003300">
    <property type="protein sequence ID" value="RNA23366.1"/>
    <property type="molecule type" value="Genomic_DNA"/>
</dbReference>
<evidence type="ECO:0000313" key="2">
    <source>
        <dbReference type="Proteomes" id="UP000276133"/>
    </source>
</evidence>
<proteinExistence type="predicted"/>
<evidence type="ECO:0000313" key="1">
    <source>
        <dbReference type="EMBL" id="RNA23366.1"/>
    </source>
</evidence>
<accession>A0A3M7RIF2</accession>
<sequence>MNLLTPHRRNIDVNFHFPLMLHRILINWVGSQPVPIFGLALSRNLPLLKNPLLLVVSSSSSLNHFAPMETFLI</sequence>
<gene>
    <name evidence="1" type="ORF">BpHYR1_016822</name>
</gene>
<reference evidence="1 2" key="1">
    <citation type="journal article" date="2018" name="Sci. Rep.">
        <title>Genomic signatures of local adaptation to the degree of environmental predictability in rotifers.</title>
        <authorList>
            <person name="Franch-Gras L."/>
            <person name="Hahn C."/>
            <person name="Garcia-Roger E.M."/>
            <person name="Carmona M.J."/>
            <person name="Serra M."/>
            <person name="Gomez A."/>
        </authorList>
    </citation>
    <scope>NUCLEOTIDE SEQUENCE [LARGE SCALE GENOMIC DNA]</scope>
    <source>
        <strain evidence="1">HYR1</strain>
    </source>
</reference>
<keyword evidence="2" id="KW-1185">Reference proteome</keyword>